<sequence length="71" mass="8218">MRMRRTMSGEEEEERRGGGQEVEYAADEDHEKRYYLTERAIRRALKETRPTTNARGEAHTSVWACPVCATS</sequence>
<dbReference type="Proteomes" id="UP000324222">
    <property type="component" value="Unassembled WGS sequence"/>
</dbReference>
<accession>A0A5B7I466</accession>
<gene>
    <name evidence="2" type="ORF">E2C01_071528</name>
</gene>
<name>A0A5B7I466_PORTR</name>
<evidence type="ECO:0000313" key="2">
    <source>
        <dbReference type="EMBL" id="MPC77083.1"/>
    </source>
</evidence>
<protein>
    <submittedName>
        <fullName evidence="2">Uncharacterized protein</fullName>
    </submittedName>
</protein>
<keyword evidence="3" id="KW-1185">Reference proteome</keyword>
<evidence type="ECO:0000313" key="3">
    <source>
        <dbReference type="Proteomes" id="UP000324222"/>
    </source>
</evidence>
<dbReference type="AlphaFoldDB" id="A0A5B7I466"/>
<feature type="region of interest" description="Disordered" evidence="1">
    <location>
        <begin position="1"/>
        <end position="26"/>
    </location>
</feature>
<dbReference type="EMBL" id="VSRR010044957">
    <property type="protein sequence ID" value="MPC77083.1"/>
    <property type="molecule type" value="Genomic_DNA"/>
</dbReference>
<organism evidence="2 3">
    <name type="scientific">Portunus trituberculatus</name>
    <name type="common">Swimming crab</name>
    <name type="synonym">Neptunus trituberculatus</name>
    <dbReference type="NCBI Taxonomy" id="210409"/>
    <lineage>
        <taxon>Eukaryota</taxon>
        <taxon>Metazoa</taxon>
        <taxon>Ecdysozoa</taxon>
        <taxon>Arthropoda</taxon>
        <taxon>Crustacea</taxon>
        <taxon>Multicrustacea</taxon>
        <taxon>Malacostraca</taxon>
        <taxon>Eumalacostraca</taxon>
        <taxon>Eucarida</taxon>
        <taxon>Decapoda</taxon>
        <taxon>Pleocyemata</taxon>
        <taxon>Brachyura</taxon>
        <taxon>Eubrachyura</taxon>
        <taxon>Portunoidea</taxon>
        <taxon>Portunidae</taxon>
        <taxon>Portuninae</taxon>
        <taxon>Portunus</taxon>
    </lineage>
</organism>
<proteinExistence type="predicted"/>
<evidence type="ECO:0000256" key="1">
    <source>
        <dbReference type="SAM" id="MobiDB-lite"/>
    </source>
</evidence>
<comment type="caution">
    <text evidence="2">The sequence shown here is derived from an EMBL/GenBank/DDBJ whole genome shotgun (WGS) entry which is preliminary data.</text>
</comment>
<reference evidence="2 3" key="1">
    <citation type="submission" date="2019-05" db="EMBL/GenBank/DDBJ databases">
        <title>Another draft genome of Portunus trituberculatus and its Hox gene families provides insights of decapod evolution.</title>
        <authorList>
            <person name="Jeong J.-H."/>
            <person name="Song I."/>
            <person name="Kim S."/>
            <person name="Choi T."/>
            <person name="Kim D."/>
            <person name="Ryu S."/>
            <person name="Kim W."/>
        </authorList>
    </citation>
    <scope>NUCLEOTIDE SEQUENCE [LARGE SCALE GENOMIC DNA]</scope>
    <source>
        <tissue evidence="2">Muscle</tissue>
    </source>
</reference>